<name>A0A2X2C666_PSELU</name>
<feature type="transmembrane region" description="Helical" evidence="1">
    <location>
        <begin position="196"/>
        <end position="213"/>
    </location>
</feature>
<keyword evidence="1" id="KW-0812">Transmembrane</keyword>
<evidence type="ECO:0000313" key="2">
    <source>
        <dbReference type="EMBL" id="MBF8639554.1"/>
    </source>
</evidence>
<dbReference type="GeneID" id="300266193"/>
<feature type="transmembrane region" description="Helical" evidence="1">
    <location>
        <begin position="73"/>
        <end position="92"/>
    </location>
</feature>
<evidence type="ECO:0000256" key="1">
    <source>
        <dbReference type="SAM" id="Phobius"/>
    </source>
</evidence>
<organism evidence="3 4">
    <name type="scientific">Pseudomonas luteola</name>
    <dbReference type="NCBI Taxonomy" id="47886"/>
    <lineage>
        <taxon>Bacteria</taxon>
        <taxon>Pseudomonadati</taxon>
        <taxon>Pseudomonadota</taxon>
        <taxon>Gammaproteobacteria</taxon>
        <taxon>Pseudomonadales</taxon>
        <taxon>Pseudomonadaceae</taxon>
        <taxon>Pseudomonas</taxon>
    </lineage>
</organism>
<dbReference type="EMBL" id="UAUF01000008">
    <property type="protein sequence ID" value="SPZ02748.1"/>
    <property type="molecule type" value="Genomic_DNA"/>
</dbReference>
<dbReference type="GO" id="GO:0004497">
    <property type="term" value="F:monooxygenase activity"/>
    <property type="evidence" value="ECO:0007669"/>
    <property type="project" value="UniProtKB-KW"/>
</dbReference>
<dbReference type="Proteomes" id="UP000250443">
    <property type="component" value="Unassembled WGS sequence"/>
</dbReference>
<reference evidence="3 4" key="1">
    <citation type="submission" date="2018-06" db="EMBL/GenBank/DDBJ databases">
        <authorList>
            <consortium name="Pathogen Informatics"/>
            <person name="Doyle S."/>
        </authorList>
    </citation>
    <scope>NUCLEOTIDE SEQUENCE [LARGE SCALE GENOMIC DNA]</scope>
    <source>
        <strain evidence="3 4">NCTC11842</strain>
    </source>
</reference>
<dbReference type="NCBIfam" id="TIGR03082">
    <property type="entry name" value="Gneg_AbrB_dup"/>
    <property type="match status" value="2"/>
</dbReference>
<dbReference type="InterPro" id="IPR017516">
    <property type="entry name" value="AbrB_dup"/>
</dbReference>
<dbReference type="EMBL" id="JADMCD010000001">
    <property type="protein sequence ID" value="MBF8639554.1"/>
    <property type="molecule type" value="Genomic_DNA"/>
</dbReference>
<dbReference type="AlphaFoldDB" id="A0A2X2C666"/>
<dbReference type="PIRSF" id="PIRSF038991">
    <property type="entry name" value="Protein_AbrB"/>
    <property type="match status" value="1"/>
</dbReference>
<dbReference type="InterPro" id="IPR007820">
    <property type="entry name" value="AbrB_fam"/>
</dbReference>
<reference evidence="2 5" key="2">
    <citation type="submission" date="2020-10" db="EMBL/GenBank/DDBJ databases">
        <title>Genome sequences of Pseudomonas isolates.</title>
        <authorList>
            <person name="Wessels L."/>
            <person name="Reich F."/>
            <person name="Hammerl J."/>
        </authorList>
    </citation>
    <scope>NUCLEOTIDE SEQUENCE [LARGE SCALE GENOMIC DNA]</scope>
    <source>
        <strain evidence="2 5">20-MO00624-0</strain>
    </source>
</reference>
<keyword evidence="3" id="KW-0560">Oxidoreductase</keyword>
<keyword evidence="5" id="KW-1185">Reference proteome</keyword>
<keyword evidence="1" id="KW-1133">Transmembrane helix</keyword>
<proteinExistence type="predicted"/>
<accession>A0A2X2C666</accession>
<dbReference type="PANTHER" id="PTHR38457:SF1">
    <property type="entry name" value="REGULATOR ABRB-RELATED"/>
    <property type="match status" value="1"/>
</dbReference>
<sequence length="359" mass="37383">MPHAPVSSAAPPSRHPALQWAALIVVSSLASFCLDRAGIPAAMFLGPMLVAICFGVKGATIRLPKPLFQLSQGVVGCLIAHSMTAAVLLMVATHWPVMLLATAITVLLSVLVGVILVRFGGLPGSTAAWGTTPGAASAMVAMAEEYGADSRIVATMQYVRVVCVVVISALVGRFLGAEGTGAASHSAAITFDWNTLQSFGITLAVVVVGVWLGKRLPAGALMVPIALGTILQLNGWVTITLPHWLLAIAFGSMGCYVGLRFDKTTVRYVTRALPKMIMASLMLIAMCALSALFLAHLMNKDFLSAYLATSPGGLDSMAIIAVDSHADVGLVLAMQALRLIGVIASGPFLAKQIARVARV</sequence>
<feature type="transmembrane region" description="Helical" evidence="1">
    <location>
        <begin position="41"/>
        <end position="61"/>
    </location>
</feature>
<gene>
    <name evidence="2" type="ORF">IRZ65_02510</name>
    <name evidence="3" type="ORF">NCTC11842_00785</name>
</gene>
<evidence type="ECO:0000313" key="3">
    <source>
        <dbReference type="EMBL" id="SPZ02748.1"/>
    </source>
</evidence>
<evidence type="ECO:0000313" key="4">
    <source>
        <dbReference type="Proteomes" id="UP000250443"/>
    </source>
</evidence>
<feature type="transmembrane region" description="Helical" evidence="1">
    <location>
        <begin position="99"/>
        <end position="121"/>
    </location>
</feature>
<dbReference type="RefSeq" id="WP_010797138.1">
    <property type="nucleotide sequence ID" value="NZ_CP069262.1"/>
</dbReference>
<dbReference type="PANTHER" id="PTHR38457">
    <property type="entry name" value="REGULATOR ABRB-RELATED"/>
    <property type="match status" value="1"/>
</dbReference>
<feature type="transmembrane region" description="Helical" evidence="1">
    <location>
        <begin position="158"/>
        <end position="176"/>
    </location>
</feature>
<dbReference type="GO" id="GO:0016020">
    <property type="term" value="C:membrane"/>
    <property type="evidence" value="ECO:0007669"/>
    <property type="project" value="InterPro"/>
</dbReference>
<evidence type="ECO:0000313" key="5">
    <source>
        <dbReference type="Proteomes" id="UP000626180"/>
    </source>
</evidence>
<keyword evidence="1" id="KW-0472">Membrane</keyword>
<feature type="transmembrane region" description="Helical" evidence="1">
    <location>
        <begin position="243"/>
        <end position="261"/>
    </location>
</feature>
<protein>
    <submittedName>
        <fullName evidence="2">AbrB family transcriptional regulator</fullName>
    </submittedName>
    <submittedName>
        <fullName evidence="3">Ammonia monooxygenase</fullName>
    </submittedName>
</protein>
<dbReference type="Pfam" id="PF05145">
    <property type="entry name" value="AbrB"/>
    <property type="match status" value="1"/>
</dbReference>
<feature type="transmembrane region" description="Helical" evidence="1">
    <location>
        <begin position="220"/>
        <end position="237"/>
    </location>
</feature>
<feature type="transmembrane region" description="Helical" evidence="1">
    <location>
        <begin position="273"/>
        <end position="297"/>
    </location>
</feature>
<feature type="transmembrane region" description="Helical" evidence="1">
    <location>
        <begin position="330"/>
        <end position="350"/>
    </location>
</feature>
<dbReference type="GO" id="GO:0010468">
    <property type="term" value="P:regulation of gene expression"/>
    <property type="evidence" value="ECO:0007669"/>
    <property type="project" value="InterPro"/>
</dbReference>
<dbReference type="Proteomes" id="UP000626180">
    <property type="component" value="Unassembled WGS sequence"/>
</dbReference>
<keyword evidence="3" id="KW-0503">Monooxygenase</keyword>